<evidence type="ECO:0000313" key="7">
    <source>
        <dbReference type="Proteomes" id="UP000566819"/>
    </source>
</evidence>
<evidence type="ECO:0008006" key="8">
    <source>
        <dbReference type="Google" id="ProtNLM"/>
    </source>
</evidence>
<proteinExistence type="inferred from homology"/>
<dbReference type="InterPro" id="IPR007751">
    <property type="entry name" value="DUF676_lipase-like"/>
</dbReference>
<feature type="domain" description="Nephrocystin 3-like N-terminal" evidence="4">
    <location>
        <begin position="295"/>
        <end position="486"/>
    </location>
</feature>
<dbReference type="PANTHER" id="PTHR10039:SF5">
    <property type="entry name" value="NACHT DOMAIN-CONTAINING PROTEIN"/>
    <property type="match status" value="1"/>
</dbReference>
<feature type="domain" description="DUF7791" evidence="5">
    <location>
        <begin position="596"/>
        <end position="747"/>
    </location>
</feature>
<accession>A0A8H4RC72</accession>
<dbReference type="Gene3D" id="3.40.50.1820">
    <property type="entry name" value="alpha/beta hydrolase"/>
    <property type="match status" value="1"/>
</dbReference>
<evidence type="ECO:0000256" key="1">
    <source>
        <dbReference type="ARBA" id="ARBA00007920"/>
    </source>
</evidence>
<dbReference type="Pfam" id="PF25053">
    <property type="entry name" value="DUF7791"/>
    <property type="match status" value="1"/>
</dbReference>
<evidence type="ECO:0000259" key="3">
    <source>
        <dbReference type="Pfam" id="PF05057"/>
    </source>
</evidence>
<name>A0A8H4RC72_9HELO</name>
<dbReference type="EMBL" id="JAAMPI010001196">
    <property type="protein sequence ID" value="KAF4626223.1"/>
    <property type="molecule type" value="Genomic_DNA"/>
</dbReference>
<dbReference type="Pfam" id="PF05057">
    <property type="entry name" value="DUF676"/>
    <property type="match status" value="1"/>
</dbReference>
<dbReference type="Gene3D" id="3.40.50.300">
    <property type="entry name" value="P-loop containing nucleotide triphosphate hydrolases"/>
    <property type="match status" value="1"/>
</dbReference>
<keyword evidence="7" id="KW-1185">Reference proteome</keyword>
<protein>
    <recommendedName>
        <fullName evidence="8">NACHT domain-containing protein</fullName>
    </recommendedName>
</protein>
<keyword evidence="2" id="KW-0677">Repeat</keyword>
<evidence type="ECO:0000256" key="2">
    <source>
        <dbReference type="ARBA" id="ARBA00022737"/>
    </source>
</evidence>
<dbReference type="PANTHER" id="PTHR10039">
    <property type="entry name" value="AMELOGENIN"/>
    <property type="match status" value="1"/>
</dbReference>
<evidence type="ECO:0000259" key="4">
    <source>
        <dbReference type="Pfam" id="PF24883"/>
    </source>
</evidence>
<organism evidence="6 7">
    <name type="scientific">Cudoniella acicularis</name>
    <dbReference type="NCBI Taxonomy" id="354080"/>
    <lineage>
        <taxon>Eukaryota</taxon>
        <taxon>Fungi</taxon>
        <taxon>Dikarya</taxon>
        <taxon>Ascomycota</taxon>
        <taxon>Pezizomycotina</taxon>
        <taxon>Leotiomycetes</taxon>
        <taxon>Helotiales</taxon>
        <taxon>Tricladiaceae</taxon>
        <taxon>Cudoniella</taxon>
    </lineage>
</organism>
<dbReference type="Proteomes" id="UP000566819">
    <property type="component" value="Unassembled WGS sequence"/>
</dbReference>
<dbReference type="InterPro" id="IPR029058">
    <property type="entry name" value="AB_hydrolase_fold"/>
</dbReference>
<dbReference type="Pfam" id="PF24883">
    <property type="entry name" value="NPHP3_N"/>
    <property type="match status" value="1"/>
</dbReference>
<dbReference type="SUPFAM" id="SSF53474">
    <property type="entry name" value="alpha/beta-Hydrolases"/>
    <property type="match status" value="1"/>
</dbReference>
<dbReference type="InterPro" id="IPR056693">
    <property type="entry name" value="DUF7791"/>
</dbReference>
<evidence type="ECO:0000259" key="5">
    <source>
        <dbReference type="Pfam" id="PF25053"/>
    </source>
</evidence>
<gene>
    <name evidence="6" type="ORF">G7Y89_g11938</name>
</gene>
<evidence type="ECO:0000313" key="6">
    <source>
        <dbReference type="EMBL" id="KAF4626223.1"/>
    </source>
</evidence>
<sequence length="1061" mass="120223">MGTQLLCEGATGQIVADLVFVHGLRGDPIKTWSKGSWGYDSSIANVTEFSSQNSIFGHAENLLNDIARKRRKPEEKSRPIVFVGHSLGGLVIKEALIRSSEYLNNQQDERLGSIYKHTAGVVFLGTPHRGSEQVGLGQVVAKVAACALRQPNDKLLKNLDKESDVLERQRRSFASINQAIPLVCLWEEKPTVVGIIVPEWSACIDGFQVKTGSIPANHMQMCKYENSDSIGYQRTSGHIINLVDAIAEKEASANYREVEIKKESEEAATSSLLSSLEFPAMNNRHDQIEEAHKHTFQWIYKEGPFLQWLKHESGIFWVNGKAGAGKSTLMKFIFNDPRTKASLGADTAQYQLIFIGFFFHDRGTILQKSLIGLLKSILYQIVTQCKVLGPIAGGKEWLQIKDWHLENSVRLLKRSREPAWPEWTRPELLRALTQVLKQIPSQTNLFLLIDGLDEYEGDKDGLIDFLTDIPPSWSNTSRTRLCLSSRPLNVFQDAFGNGPSFRLQDLTYKDIRMYVAGSLNKKQRMQELVRIDSNSASKLIDDIVQKADGVFLWVKLVVKSLITGFQNYDSIMDLEKRLAVLPSDLEQLYNRMLENIDGMYLAKAIRVFRIMQTTRRPPKTLSLWYATEEEFQHVDKFVGEHLTIDDKLVRCKEVDGRLRSHCAGLLEIQFTNAFTYEETLESGSLQAEITFPQSRYALLKSTVQYLHQTVKEYLNKPEVSSLLFERCPNLDFTPHAWLQRSYLREIRDCLSEEFCWKVFVAKRHNEPGILWQPLDEFMHHTRMVEKLTGTAQTLLLENLDNMLSIESPGNADSSAGLARIQHWSQLSPARFGNGLHNNTESMNRRWNDSLLTFAIASGLQLYVQEVLQRPRFRIDERDGRPFLHYVVNPGDGYLPVPEPEAMLEILISHGANPKVKFQENCDGMPVSAWELVGQKLQNSSSAQETVQLHAFQTIMQKSPALVQTRQAPPSSETISLLEVEEAINESDFRKHIEKTRSSSRTYFFVLATMHVTPALSLPRLTHPSRVASPTSPPLSTPRQLEALSYFLCAFMRLVPGGLSSQ</sequence>
<dbReference type="InterPro" id="IPR027417">
    <property type="entry name" value="P-loop_NTPase"/>
</dbReference>
<reference evidence="6 7" key="1">
    <citation type="submission" date="2020-03" db="EMBL/GenBank/DDBJ databases">
        <title>Draft Genome Sequence of Cudoniella acicularis.</title>
        <authorList>
            <person name="Buettner E."/>
            <person name="Kellner H."/>
        </authorList>
    </citation>
    <scope>NUCLEOTIDE SEQUENCE [LARGE SCALE GENOMIC DNA]</scope>
    <source>
        <strain evidence="6 7">DSM 108380</strain>
    </source>
</reference>
<dbReference type="OrthoDB" id="443402at2759"/>
<feature type="domain" description="DUF676" evidence="3">
    <location>
        <begin position="56"/>
        <end position="131"/>
    </location>
</feature>
<comment type="similarity">
    <text evidence="1">Belongs to the putative lipase ROG1 family.</text>
</comment>
<dbReference type="AlphaFoldDB" id="A0A8H4RC72"/>
<comment type="caution">
    <text evidence="6">The sequence shown here is derived from an EMBL/GenBank/DDBJ whole genome shotgun (WGS) entry which is preliminary data.</text>
</comment>
<dbReference type="SUPFAM" id="SSF52540">
    <property type="entry name" value="P-loop containing nucleoside triphosphate hydrolases"/>
    <property type="match status" value="1"/>
</dbReference>
<dbReference type="InterPro" id="IPR056884">
    <property type="entry name" value="NPHP3-like_N"/>
</dbReference>